<evidence type="ECO:0000313" key="2">
    <source>
        <dbReference type="Proteomes" id="UP000438429"/>
    </source>
</evidence>
<accession>A0A6A4SZJ6</accession>
<dbReference type="AlphaFoldDB" id="A0A6A4SZJ6"/>
<organism evidence="1 2">
    <name type="scientific">Scophthalmus maximus</name>
    <name type="common">Turbot</name>
    <name type="synonym">Psetta maxima</name>
    <dbReference type="NCBI Taxonomy" id="52904"/>
    <lineage>
        <taxon>Eukaryota</taxon>
        <taxon>Metazoa</taxon>
        <taxon>Chordata</taxon>
        <taxon>Craniata</taxon>
        <taxon>Vertebrata</taxon>
        <taxon>Euteleostomi</taxon>
        <taxon>Actinopterygii</taxon>
        <taxon>Neopterygii</taxon>
        <taxon>Teleostei</taxon>
        <taxon>Neoteleostei</taxon>
        <taxon>Acanthomorphata</taxon>
        <taxon>Carangaria</taxon>
        <taxon>Pleuronectiformes</taxon>
        <taxon>Pleuronectoidei</taxon>
        <taxon>Scophthalmidae</taxon>
        <taxon>Scophthalmus</taxon>
    </lineage>
</organism>
<proteinExistence type="predicted"/>
<gene>
    <name evidence="1" type="ORF">F2P81_011723</name>
</gene>
<dbReference type="Proteomes" id="UP000438429">
    <property type="component" value="Unassembled WGS sequence"/>
</dbReference>
<sequence>MSVLLLSTVTPLLRVNGKPTKQLSEQGVSQSPASLRRILKDQRQKLWAAHFTRTVFREANHFFRLGHTSIQSPWLRISYGPHTSNHLCEADDGDRDVCEAQGRLTFKTRVNSHCLQTESH</sequence>
<reference evidence="1 2" key="1">
    <citation type="submission" date="2019-06" db="EMBL/GenBank/DDBJ databases">
        <title>Draft genomes of female and male turbot (Scophthalmus maximus).</title>
        <authorList>
            <person name="Xu H."/>
            <person name="Xu X.-W."/>
            <person name="Shao C."/>
            <person name="Chen S."/>
        </authorList>
    </citation>
    <scope>NUCLEOTIDE SEQUENCE [LARGE SCALE GENOMIC DNA]</scope>
    <source>
        <strain evidence="1">Ysfricsl-2016a</strain>
        <tissue evidence="1">Blood</tissue>
    </source>
</reference>
<comment type="caution">
    <text evidence="1">The sequence shown here is derived from an EMBL/GenBank/DDBJ whole genome shotgun (WGS) entry which is preliminary data.</text>
</comment>
<name>A0A6A4SZJ6_SCOMX</name>
<evidence type="ECO:0000313" key="1">
    <source>
        <dbReference type="EMBL" id="KAF0036411.1"/>
    </source>
</evidence>
<dbReference type="EMBL" id="VEVO01000010">
    <property type="protein sequence ID" value="KAF0036411.1"/>
    <property type="molecule type" value="Genomic_DNA"/>
</dbReference>
<protein>
    <submittedName>
        <fullName evidence="1">Uncharacterized protein</fullName>
    </submittedName>
</protein>